<accession>A0AAV6U4S5</accession>
<organism evidence="3 4">
    <name type="scientific">Oedothorax gibbosus</name>
    <dbReference type="NCBI Taxonomy" id="931172"/>
    <lineage>
        <taxon>Eukaryota</taxon>
        <taxon>Metazoa</taxon>
        <taxon>Ecdysozoa</taxon>
        <taxon>Arthropoda</taxon>
        <taxon>Chelicerata</taxon>
        <taxon>Arachnida</taxon>
        <taxon>Araneae</taxon>
        <taxon>Araneomorphae</taxon>
        <taxon>Entelegynae</taxon>
        <taxon>Araneoidea</taxon>
        <taxon>Linyphiidae</taxon>
        <taxon>Erigoninae</taxon>
        <taxon>Oedothorax</taxon>
    </lineage>
</organism>
<dbReference type="AlphaFoldDB" id="A0AAV6U4S5"/>
<feature type="chain" id="PRO_5043608166" description="Matrix extracellular phosphoglycoprotein" evidence="2">
    <location>
        <begin position="17"/>
        <end position="360"/>
    </location>
</feature>
<dbReference type="EMBL" id="JAFNEN010000661">
    <property type="protein sequence ID" value="KAG8178863.1"/>
    <property type="molecule type" value="Genomic_DNA"/>
</dbReference>
<keyword evidence="2" id="KW-0732">Signal</keyword>
<protein>
    <recommendedName>
        <fullName evidence="5">Matrix extracellular phosphoglycoprotein</fullName>
    </recommendedName>
</protein>
<feature type="region of interest" description="Disordered" evidence="1">
    <location>
        <begin position="335"/>
        <end position="360"/>
    </location>
</feature>
<comment type="caution">
    <text evidence="3">The sequence shown here is derived from an EMBL/GenBank/DDBJ whole genome shotgun (WGS) entry which is preliminary data.</text>
</comment>
<evidence type="ECO:0000256" key="2">
    <source>
        <dbReference type="SAM" id="SignalP"/>
    </source>
</evidence>
<evidence type="ECO:0008006" key="5">
    <source>
        <dbReference type="Google" id="ProtNLM"/>
    </source>
</evidence>
<evidence type="ECO:0000313" key="4">
    <source>
        <dbReference type="Proteomes" id="UP000827092"/>
    </source>
</evidence>
<feature type="region of interest" description="Disordered" evidence="1">
    <location>
        <begin position="257"/>
        <end position="299"/>
    </location>
</feature>
<feature type="compositionally biased region" description="Polar residues" evidence="1">
    <location>
        <begin position="135"/>
        <end position="144"/>
    </location>
</feature>
<feature type="compositionally biased region" description="Polar residues" evidence="1">
    <location>
        <begin position="282"/>
        <end position="297"/>
    </location>
</feature>
<feature type="compositionally biased region" description="Basic residues" evidence="1">
    <location>
        <begin position="257"/>
        <end position="268"/>
    </location>
</feature>
<evidence type="ECO:0000313" key="3">
    <source>
        <dbReference type="EMBL" id="KAG8178863.1"/>
    </source>
</evidence>
<evidence type="ECO:0000256" key="1">
    <source>
        <dbReference type="SAM" id="MobiDB-lite"/>
    </source>
</evidence>
<proteinExistence type="predicted"/>
<feature type="compositionally biased region" description="Basic and acidic residues" evidence="1">
    <location>
        <begin position="335"/>
        <end position="351"/>
    </location>
</feature>
<sequence length="360" mass="41304">MLKQILFFMCLLELSGYFIVSTNESIGGKYLQRAGHLHNKNSTSMSTVDSEDYEEMIFNTTDPAQVAESGLLHAVKNLFSRKQQTETPNTELEGIEIPKNALEHEFNSSNLKNHLPKHQNIQKPKSHHQHGKAMTSPSRYNPSLGNHKASYPSNQGSKGKINHRVEQKFPEFNQKGNNTKRIQGTSLNKQKGPHSQHIQGTSVLKQHGQIFKQQTESSTTESEGLEIPQDVLDQEFNLDNFLNPTYRGSHVFLKYKHQQGSNRQRKQGKSTLNQLGPHSHQNKGTNFLESRPLGTQNNRKHHKIRAVANGMRPYILGNHGKRIWDSRRARETSGLKHNPVVERELNRTESRYRRREKYTH</sequence>
<dbReference type="Proteomes" id="UP000827092">
    <property type="component" value="Unassembled WGS sequence"/>
</dbReference>
<feature type="region of interest" description="Disordered" evidence="1">
    <location>
        <begin position="111"/>
        <end position="199"/>
    </location>
</feature>
<feature type="signal peptide" evidence="2">
    <location>
        <begin position="1"/>
        <end position="16"/>
    </location>
</feature>
<gene>
    <name evidence="3" type="ORF">JTE90_018558</name>
</gene>
<name>A0AAV6U4S5_9ARAC</name>
<feature type="compositionally biased region" description="Polar residues" evidence="1">
    <location>
        <begin position="174"/>
        <end position="189"/>
    </location>
</feature>
<keyword evidence="4" id="KW-1185">Reference proteome</keyword>
<reference evidence="3 4" key="1">
    <citation type="journal article" date="2022" name="Nat. Ecol. Evol.">
        <title>A masculinizing supergene underlies an exaggerated male reproductive morph in a spider.</title>
        <authorList>
            <person name="Hendrickx F."/>
            <person name="De Corte Z."/>
            <person name="Sonet G."/>
            <person name="Van Belleghem S.M."/>
            <person name="Kostlbacher S."/>
            <person name="Vangestel C."/>
        </authorList>
    </citation>
    <scope>NUCLEOTIDE SEQUENCE [LARGE SCALE GENOMIC DNA]</scope>
    <source>
        <strain evidence="3">W744_W776</strain>
    </source>
</reference>